<protein>
    <submittedName>
        <fullName evidence="1">Uncharacterized protein</fullName>
    </submittedName>
</protein>
<evidence type="ECO:0000313" key="2">
    <source>
        <dbReference type="Proteomes" id="UP001062846"/>
    </source>
</evidence>
<dbReference type="EMBL" id="CM046397">
    <property type="protein sequence ID" value="KAI8535299.1"/>
    <property type="molecule type" value="Genomic_DNA"/>
</dbReference>
<evidence type="ECO:0000313" key="1">
    <source>
        <dbReference type="EMBL" id="KAI8535299.1"/>
    </source>
</evidence>
<comment type="caution">
    <text evidence="1">The sequence shown here is derived from an EMBL/GenBank/DDBJ whole genome shotgun (WGS) entry which is preliminary data.</text>
</comment>
<sequence length="202" mass="22586">MQRSWLRVETNDDVVEKYLSYYTEGETIPDTRRQLGAILPLIDSVSDAIHLCSNLGCNPTVNIVSVEQPRPYVALSDDCSIMVLDAPPADLWDVDEIVDLNKNPLPDDLWDVNKVVDINMGNEFWTVNTALMDGGFWDVPFVTNPRTPFEEAAVQDPAFWEGLVIDDLEWDLTPGQDLTTTVASVDKGKRKMEKVQDGKSAA</sequence>
<name>A0ACC0M3Y9_RHOML</name>
<organism evidence="1 2">
    <name type="scientific">Rhododendron molle</name>
    <name type="common">Chinese azalea</name>
    <name type="synonym">Azalea mollis</name>
    <dbReference type="NCBI Taxonomy" id="49168"/>
    <lineage>
        <taxon>Eukaryota</taxon>
        <taxon>Viridiplantae</taxon>
        <taxon>Streptophyta</taxon>
        <taxon>Embryophyta</taxon>
        <taxon>Tracheophyta</taxon>
        <taxon>Spermatophyta</taxon>
        <taxon>Magnoliopsida</taxon>
        <taxon>eudicotyledons</taxon>
        <taxon>Gunneridae</taxon>
        <taxon>Pentapetalae</taxon>
        <taxon>asterids</taxon>
        <taxon>Ericales</taxon>
        <taxon>Ericaceae</taxon>
        <taxon>Ericoideae</taxon>
        <taxon>Rhodoreae</taxon>
        <taxon>Rhododendron</taxon>
    </lineage>
</organism>
<reference evidence="1" key="1">
    <citation type="submission" date="2022-02" db="EMBL/GenBank/DDBJ databases">
        <title>Plant Genome Project.</title>
        <authorList>
            <person name="Zhang R.-G."/>
        </authorList>
    </citation>
    <scope>NUCLEOTIDE SEQUENCE</scope>
    <source>
        <strain evidence="1">AT1</strain>
    </source>
</reference>
<keyword evidence="2" id="KW-1185">Reference proteome</keyword>
<proteinExistence type="predicted"/>
<accession>A0ACC0M3Y9</accession>
<dbReference type="Proteomes" id="UP001062846">
    <property type="component" value="Chromosome 10"/>
</dbReference>
<gene>
    <name evidence="1" type="ORF">RHMOL_Rhmol10G0163200</name>
</gene>